<evidence type="ECO:0000313" key="3">
    <source>
        <dbReference type="Proteomes" id="UP000270094"/>
    </source>
</evidence>
<evidence type="ECO:0000256" key="1">
    <source>
        <dbReference type="SAM" id="Phobius"/>
    </source>
</evidence>
<dbReference type="Proteomes" id="UP000270094">
    <property type="component" value="Unassembled WGS sequence"/>
</dbReference>
<keyword evidence="1" id="KW-0472">Membrane</keyword>
<feature type="transmembrane region" description="Helical" evidence="1">
    <location>
        <begin position="16"/>
        <end position="34"/>
    </location>
</feature>
<name>A0A3P7JBU0_STRVU</name>
<evidence type="ECO:0000313" key="2">
    <source>
        <dbReference type="EMBL" id="VDM83010.1"/>
    </source>
</evidence>
<dbReference type="OrthoDB" id="2985014at2759"/>
<organism evidence="2 3">
    <name type="scientific">Strongylus vulgaris</name>
    <name type="common">Blood worm</name>
    <dbReference type="NCBI Taxonomy" id="40348"/>
    <lineage>
        <taxon>Eukaryota</taxon>
        <taxon>Metazoa</taxon>
        <taxon>Ecdysozoa</taxon>
        <taxon>Nematoda</taxon>
        <taxon>Chromadorea</taxon>
        <taxon>Rhabditida</taxon>
        <taxon>Rhabditina</taxon>
        <taxon>Rhabditomorpha</taxon>
        <taxon>Strongyloidea</taxon>
        <taxon>Strongylidae</taxon>
        <taxon>Strongylus</taxon>
    </lineage>
</organism>
<keyword evidence="3" id="KW-1185">Reference proteome</keyword>
<sequence length="115" mass="13193">MIFNPVSRNRFFLSKVRWQISILAHIGFAISFAIRSNFGVAKSRMITNFTDAWGEDHVSSVTSVNTSKISSTRILIYQSKTELYQVTMFFSNITPIYNPVSGKLRKQETFIVFTN</sequence>
<accession>A0A3P7JBU0</accession>
<dbReference type="EMBL" id="UYYB01120575">
    <property type="protein sequence ID" value="VDM83010.1"/>
    <property type="molecule type" value="Genomic_DNA"/>
</dbReference>
<dbReference type="AlphaFoldDB" id="A0A3P7JBU0"/>
<reference evidence="2 3" key="1">
    <citation type="submission" date="2018-11" db="EMBL/GenBank/DDBJ databases">
        <authorList>
            <consortium name="Pathogen Informatics"/>
        </authorList>
    </citation>
    <scope>NUCLEOTIDE SEQUENCE [LARGE SCALE GENOMIC DNA]</scope>
</reference>
<proteinExistence type="predicted"/>
<keyword evidence="1" id="KW-0812">Transmembrane</keyword>
<keyword evidence="1" id="KW-1133">Transmembrane helix</keyword>
<protein>
    <submittedName>
        <fullName evidence="2">Uncharacterized protein</fullName>
    </submittedName>
</protein>
<gene>
    <name evidence="2" type="ORF">SVUK_LOCUS18008</name>
</gene>